<dbReference type="Pfam" id="PF09917">
    <property type="entry name" value="DUF2147"/>
    <property type="match status" value="1"/>
</dbReference>
<name>A0A1E5UDH3_9FLAO</name>
<dbReference type="AlphaFoldDB" id="A0A1E5UDH3"/>
<gene>
    <name evidence="3" type="ORF">BHF72_2535</name>
</gene>
<evidence type="ECO:0000259" key="2">
    <source>
        <dbReference type="Pfam" id="PF09917"/>
    </source>
</evidence>
<dbReference type="STRING" id="237258.SAMN04489756_11380"/>
<evidence type="ECO:0000313" key="4">
    <source>
        <dbReference type="Proteomes" id="UP000095601"/>
    </source>
</evidence>
<dbReference type="PANTHER" id="PTHR36919">
    <property type="entry name" value="BLR1215 PROTEIN"/>
    <property type="match status" value="1"/>
</dbReference>
<dbReference type="KEGG" id="cnr:EB819_04800"/>
<reference evidence="3 4" key="1">
    <citation type="submission" date="2016-09" db="EMBL/GenBank/DDBJ databases">
        <authorList>
            <person name="Capua I."/>
            <person name="De Benedictis P."/>
            <person name="Joannis T."/>
            <person name="Lombin L.H."/>
            <person name="Cattoli G."/>
        </authorList>
    </citation>
    <scope>NUCLEOTIDE SEQUENCE [LARGE SCALE GENOMIC DNA]</scope>
    <source>
        <strain evidence="3 4">NRS-1</strain>
    </source>
</reference>
<evidence type="ECO:0000256" key="1">
    <source>
        <dbReference type="SAM" id="SignalP"/>
    </source>
</evidence>
<keyword evidence="4" id="KW-1185">Reference proteome</keyword>
<dbReference type="RefSeq" id="WP_069798938.1">
    <property type="nucleotide sequence ID" value="NZ_CP034157.1"/>
</dbReference>
<evidence type="ECO:0000313" key="3">
    <source>
        <dbReference type="EMBL" id="OEL10946.1"/>
    </source>
</evidence>
<dbReference type="EMBL" id="MKGI01000064">
    <property type="protein sequence ID" value="OEL10946.1"/>
    <property type="molecule type" value="Genomic_DNA"/>
</dbReference>
<dbReference type="Gene3D" id="2.40.128.520">
    <property type="match status" value="1"/>
</dbReference>
<comment type="caution">
    <text evidence="3">The sequence shown here is derived from an EMBL/GenBank/DDBJ whole genome shotgun (WGS) entry which is preliminary data.</text>
</comment>
<feature type="domain" description="DUF2147" evidence="2">
    <location>
        <begin position="26"/>
        <end position="143"/>
    </location>
</feature>
<organism evidence="3 4">
    <name type="scientific">Cloacibacterium normanense</name>
    <dbReference type="NCBI Taxonomy" id="237258"/>
    <lineage>
        <taxon>Bacteria</taxon>
        <taxon>Pseudomonadati</taxon>
        <taxon>Bacteroidota</taxon>
        <taxon>Flavobacteriia</taxon>
        <taxon>Flavobacteriales</taxon>
        <taxon>Weeksellaceae</taxon>
    </lineage>
</organism>
<dbReference type="PANTHER" id="PTHR36919:SF2">
    <property type="entry name" value="BLL6627 PROTEIN"/>
    <property type="match status" value="1"/>
</dbReference>
<protein>
    <recommendedName>
        <fullName evidence="2">DUF2147 domain-containing protein</fullName>
    </recommendedName>
</protein>
<feature type="signal peptide" evidence="1">
    <location>
        <begin position="1"/>
        <end position="18"/>
    </location>
</feature>
<proteinExistence type="predicted"/>
<dbReference type="Proteomes" id="UP000095601">
    <property type="component" value="Unassembled WGS sequence"/>
</dbReference>
<sequence length="147" mass="17010">MSRILFIFLFLIFGNLSATNPDDLLGTWMSTDNSVKVEVYKVNHQFKAKVLWFNHLLSESKTPMHLSLDTNNPNPALRNRKILGMEILDGLRYDPQKKEWVNGKIYDASSGRYWSSCAKLLQNGILKVRGFWKVEWIGKSISFRKVS</sequence>
<dbReference type="InterPro" id="IPR019223">
    <property type="entry name" value="DUF2147"/>
</dbReference>
<dbReference type="OrthoDB" id="9814399at2"/>
<keyword evidence="1" id="KW-0732">Signal</keyword>
<feature type="chain" id="PRO_5009186845" description="DUF2147 domain-containing protein" evidence="1">
    <location>
        <begin position="19"/>
        <end position="147"/>
    </location>
</feature>
<accession>A0A1E5UDH3</accession>